<sequence>MVHFDNVRLEHDVALVKYVLDDKQRKMFLHSTRGVLAGERARMFQLQVIDINIIYEFMIIYKL</sequence>
<organism evidence="1">
    <name type="scientific">Brassica napus</name>
    <name type="common">Rape</name>
    <dbReference type="NCBI Taxonomy" id="3708"/>
    <lineage>
        <taxon>Eukaryota</taxon>
        <taxon>Viridiplantae</taxon>
        <taxon>Streptophyta</taxon>
        <taxon>Embryophyta</taxon>
        <taxon>Tracheophyta</taxon>
        <taxon>Spermatophyta</taxon>
        <taxon>Magnoliopsida</taxon>
        <taxon>eudicotyledons</taxon>
        <taxon>Gunneridae</taxon>
        <taxon>Pentapetalae</taxon>
        <taxon>rosids</taxon>
        <taxon>malvids</taxon>
        <taxon>Brassicales</taxon>
        <taxon>Brassicaceae</taxon>
        <taxon>Brassiceae</taxon>
        <taxon>Brassica</taxon>
    </lineage>
</organism>
<dbReference type="EMBL" id="HG994366">
    <property type="protein sequence ID" value="CAF1888510.1"/>
    <property type="molecule type" value="Genomic_DNA"/>
</dbReference>
<name>A0A816KBD8_BRANA</name>
<evidence type="ECO:0000313" key="1">
    <source>
        <dbReference type="EMBL" id="CAF1888510.1"/>
    </source>
</evidence>
<accession>A0A816KBD8</accession>
<dbReference type="Gramene" id="CDY02611">
    <property type="protein sequence ID" value="CDY02611"/>
    <property type="gene ID" value="GSBRNA2T00114737001"/>
</dbReference>
<dbReference type="AlphaFoldDB" id="A0A816KBD8"/>
<reference evidence="1" key="1">
    <citation type="submission" date="2021-01" db="EMBL/GenBank/DDBJ databases">
        <authorList>
            <consortium name="Genoscope - CEA"/>
            <person name="William W."/>
        </authorList>
    </citation>
    <scope>NUCLEOTIDE SEQUENCE</scope>
</reference>
<protein>
    <submittedName>
        <fullName evidence="1">(rape) hypothetical protein</fullName>
    </submittedName>
</protein>
<proteinExistence type="predicted"/>
<dbReference type="Gramene" id="CDY02612">
    <property type="protein sequence ID" value="CDY02612"/>
    <property type="gene ID" value="GSBRNA2T00114738001"/>
</dbReference>
<gene>
    <name evidence="1" type="ORF">DARMORV10_C02P10070.1</name>
</gene>
<dbReference type="Proteomes" id="UP001295469">
    <property type="component" value="Chromosome C02"/>
</dbReference>